<evidence type="ECO:0000313" key="2">
    <source>
        <dbReference type="EMBL" id="CAD7014040.1"/>
    </source>
</evidence>
<protein>
    <submittedName>
        <fullName evidence="2">(Mediterranean fruit fly) hypothetical protein</fullName>
    </submittedName>
</protein>
<dbReference type="Proteomes" id="UP000606786">
    <property type="component" value="Unassembled WGS sequence"/>
</dbReference>
<feature type="compositionally biased region" description="Polar residues" evidence="1">
    <location>
        <begin position="15"/>
        <end position="39"/>
    </location>
</feature>
<dbReference type="AlphaFoldDB" id="A0A811VFG5"/>
<name>A0A811VFG5_CERCA</name>
<evidence type="ECO:0000313" key="3">
    <source>
        <dbReference type="Proteomes" id="UP000606786"/>
    </source>
</evidence>
<organism evidence="2 3">
    <name type="scientific">Ceratitis capitata</name>
    <name type="common">Mediterranean fruit fly</name>
    <name type="synonym">Tephritis capitata</name>
    <dbReference type="NCBI Taxonomy" id="7213"/>
    <lineage>
        <taxon>Eukaryota</taxon>
        <taxon>Metazoa</taxon>
        <taxon>Ecdysozoa</taxon>
        <taxon>Arthropoda</taxon>
        <taxon>Hexapoda</taxon>
        <taxon>Insecta</taxon>
        <taxon>Pterygota</taxon>
        <taxon>Neoptera</taxon>
        <taxon>Endopterygota</taxon>
        <taxon>Diptera</taxon>
        <taxon>Brachycera</taxon>
        <taxon>Muscomorpha</taxon>
        <taxon>Tephritoidea</taxon>
        <taxon>Tephritidae</taxon>
        <taxon>Ceratitis</taxon>
        <taxon>Ceratitis</taxon>
    </lineage>
</organism>
<reference evidence="2" key="1">
    <citation type="submission" date="2020-11" db="EMBL/GenBank/DDBJ databases">
        <authorList>
            <person name="Whitehead M."/>
        </authorList>
    </citation>
    <scope>NUCLEOTIDE SEQUENCE</scope>
    <source>
        <strain evidence="2">EGII</strain>
    </source>
</reference>
<evidence type="ECO:0000256" key="1">
    <source>
        <dbReference type="SAM" id="MobiDB-lite"/>
    </source>
</evidence>
<dbReference type="EMBL" id="CAJHJT010000056">
    <property type="protein sequence ID" value="CAD7014040.1"/>
    <property type="molecule type" value="Genomic_DNA"/>
</dbReference>
<keyword evidence="3" id="KW-1185">Reference proteome</keyword>
<proteinExistence type="predicted"/>
<accession>A0A811VFG5</accession>
<sequence length="101" mass="11707">MSKKLTKEITDLQQEVTDAMSNTTRGKAQITEENSSSVPTEPPTKVKCCNVDKIEYKSVKSKEKMNSRIPKFGLDNTEAKKRIMKWKNKFSMTMKIQYYSF</sequence>
<gene>
    <name evidence="2" type="ORF">CCAP1982_LOCUS22046</name>
</gene>
<comment type="caution">
    <text evidence="2">The sequence shown here is derived from an EMBL/GenBank/DDBJ whole genome shotgun (WGS) entry which is preliminary data.</text>
</comment>
<feature type="region of interest" description="Disordered" evidence="1">
    <location>
        <begin position="15"/>
        <end position="44"/>
    </location>
</feature>